<keyword evidence="1" id="KW-0472">Membrane</keyword>
<accession>A0A6C0K962</accession>
<proteinExistence type="predicted"/>
<keyword evidence="1" id="KW-1133">Transmembrane helix</keyword>
<feature type="transmembrane region" description="Helical" evidence="1">
    <location>
        <begin position="6"/>
        <end position="29"/>
    </location>
</feature>
<dbReference type="AlphaFoldDB" id="A0A6C0K962"/>
<dbReference type="EMBL" id="MN740815">
    <property type="protein sequence ID" value="QHU13227.1"/>
    <property type="molecule type" value="Genomic_DNA"/>
</dbReference>
<sequence>MAVVKTSTVYLVIMFIFISVVLLSMLPSYEREGMRVRKSPPLSAEASMKQVKDGTKKLGSAGYIQSINNRIGKLEQTYPDIPDEE</sequence>
<organism evidence="2">
    <name type="scientific">viral metagenome</name>
    <dbReference type="NCBI Taxonomy" id="1070528"/>
    <lineage>
        <taxon>unclassified sequences</taxon>
        <taxon>metagenomes</taxon>
        <taxon>organismal metagenomes</taxon>
    </lineage>
</organism>
<keyword evidence="1" id="KW-0812">Transmembrane</keyword>
<protein>
    <submittedName>
        <fullName evidence="2">Uncharacterized protein</fullName>
    </submittedName>
</protein>
<evidence type="ECO:0000313" key="2">
    <source>
        <dbReference type="EMBL" id="QHU13227.1"/>
    </source>
</evidence>
<name>A0A6C0K962_9ZZZZ</name>
<reference evidence="2" key="1">
    <citation type="journal article" date="2020" name="Nature">
        <title>Giant virus diversity and host interactions through global metagenomics.</title>
        <authorList>
            <person name="Schulz F."/>
            <person name="Roux S."/>
            <person name="Paez-Espino D."/>
            <person name="Jungbluth S."/>
            <person name="Walsh D.A."/>
            <person name="Denef V.J."/>
            <person name="McMahon K.D."/>
            <person name="Konstantinidis K.T."/>
            <person name="Eloe-Fadrosh E.A."/>
            <person name="Kyrpides N.C."/>
            <person name="Woyke T."/>
        </authorList>
    </citation>
    <scope>NUCLEOTIDE SEQUENCE</scope>
    <source>
        <strain evidence="2">GVMAG-S-1101178-127</strain>
    </source>
</reference>
<evidence type="ECO:0000256" key="1">
    <source>
        <dbReference type="SAM" id="Phobius"/>
    </source>
</evidence>